<organism evidence="6 7">
    <name type="scientific">Novosphingobium mangrovi</name>
    <name type="common">ex Hu et al. 2023</name>
    <dbReference type="NCBI Taxonomy" id="2930094"/>
    <lineage>
        <taxon>Bacteria</taxon>
        <taxon>Pseudomonadati</taxon>
        <taxon>Pseudomonadota</taxon>
        <taxon>Alphaproteobacteria</taxon>
        <taxon>Sphingomonadales</taxon>
        <taxon>Sphingomonadaceae</taxon>
        <taxon>Novosphingobium</taxon>
    </lineage>
</organism>
<reference evidence="6" key="1">
    <citation type="submission" date="2022-03" db="EMBL/GenBank/DDBJ databases">
        <title>Identification of a novel bacterium isolated from mangrove sediments.</title>
        <authorList>
            <person name="Pan X."/>
        </authorList>
    </citation>
    <scope>NUCLEOTIDE SEQUENCE</scope>
    <source>
        <strain evidence="6">B2637</strain>
    </source>
</reference>
<feature type="region of interest" description="Disordered" evidence="4">
    <location>
        <begin position="1"/>
        <end position="25"/>
    </location>
</feature>
<dbReference type="PANTHER" id="PTHR43436:SF1">
    <property type="entry name" value="TRANSCRIPTIONAL REGULATORY PROTEIN"/>
    <property type="match status" value="1"/>
</dbReference>
<dbReference type="PROSITE" id="PS00041">
    <property type="entry name" value="HTH_ARAC_FAMILY_1"/>
    <property type="match status" value="1"/>
</dbReference>
<dbReference type="Pfam" id="PF12833">
    <property type="entry name" value="HTH_18"/>
    <property type="match status" value="1"/>
</dbReference>
<evidence type="ECO:0000256" key="1">
    <source>
        <dbReference type="ARBA" id="ARBA00023015"/>
    </source>
</evidence>
<name>A0ABT0AFZ1_9SPHN</name>
<dbReference type="Pfam" id="PF06719">
    <property type="entry name" value="AraC_N"/>
    <property type="match status" value="1"/>
</dbReference>
<dbReference type="PANTHER" id="PTHR43436">
    <property type="entry name" value="ARAC-FAMILY TRANSCRIPTIONAL REGULATOR"/>
    <property type="match status" value="1"/>
</dbReference>
<proteinExistence type="predicted"/>
<evidence type="ECO:0000256" key="4">
    <source>
        <dbReference type="SAM" id="MobiDB-lite"/>
    </source>
</evidence>
<dbReference type="InterPro" id="IPR009594">
    <property type="entry name" value="Tscrpt_reg_HTH_AraC_N"/>
</dbReference>
<dbReference type="SMART" id="SM00342">
    <property type="entry name" value="HTH_ARAC"/>
    <property type="match status" value="1"/>
</dbReference>
<dbReference type="InterPro" id="IPR018062">
    <property type="entry name" value="HTH_AraC-typ_CS"/>
</dbReference>
<keyword evidence="7" id="KW-1185">Reference proteome</keyword>
<feature type="domain" description="HTH araC/xylS-type" evidence="5">
    <location>
        <begin position="228"/>
        <end position="325"/>
    </location>
</feature>
<dbReference type="InterPro" id="IPR018060">
    <property type="entry name" value="HTH_AraC"/>
</dbReference>
<gene>
    <name evidence="6" type="ORF">MTR65_15585</name>
</gene>
<evidence type="ECO:0000259" key="5">
    <source>
        <dbReference type="PROSITE" id="PS01124"/>
    </source>
</evidence>
<accession>A0ABT0AFZ1</accession>
<dbReference type="InterPro" id="IPR009057">
    <property type="entry name" value="Homeodomain-like_sf"/>
</dbReference>
<evidence type="ECO:0000256" key="2">
    <source>
        <dbReference type="ARBA" id="ARBA00023125"/>
    </source>
</evidence>
<dbReference type="SUPFAM" id="SSF46689">
    <property type="entry name" value="Homeodomain-like"/>
    <property type="match status" value="2"/>
</dbReference>
<dbReference type="EMBL" id="JALHAT010000033">
    <property type="protein sequence ID" value="MCJ1962115.1"/>
    <property type="molecule type" value="Genomic_DNA"/>
</dbReference>
<evidence type="ECO:0000313" key="7">
    <source>
        <dbReference type="Proteomes" id="UP001162802"/>
    </source>
</evidence>
<dbReference type="RefSeq" id="WP_243801787.1">
    <property type="nucleotide sequence ID" value="NZ_JALHAT010000033.1"/>
</dbReference>
<keyword evidence="2" id="KW-0238">DNA-binding</keyword>
<keyword evidence="3" id="KW-0804">Transcription</keyword>
<comment type="caution">
    <text evidence="6">The sequence shown here is derived from an EMBL/GenBank/DDBJ whole genome shotgun (WGS) entry which is preliminary data.</text>
</comment>
<evidence type="ECO:0000256" key="3">
    <source>
        <dbReference type="ARBA" id="ARBA00023163"/>
    </source>
</evidence>
<protein>
    <submittedName>
        <fullName evidence="6">AraC family transcriptional regulator</fullName>
    </submittedName>
</protein>
<keyword evidence="1" id="KW-0805">Transcription regulation</keyword>
<evidence type="ECO:0000313" key="6">
    <source>
        <dbReference type="EMBL" id="MCJ1962115.1"/>
    </source>
</evidence>
<dbReference type="PROSITE" id="PS01124">
    <property type="entry name" value="HTH_ARAC_FAMILY_2"/>
    <property type="match status" value="1"/>
</dbReference>
<feature type="compositionally biased region" description="Polar residues" evidence="4">
    <location>
        <begin position="1"/>
        <end position="20"/>
    </location>
</feature>
<dbReference type="Gene3D" id="1.10.10.60">
    <property type="entry name" value="Homeodomain-like"/>
    <property type="match status" value="1"/>
</dbReference>
<dbReference type="Proteomes" id="UP001162802">
    <property type="component" value="Unassembled WGS sequence"/>
</dbReference>
<sequence length="330" mass="35962">MDDAQTQTPFDRTLAQSDQSDVSRRCADEPIAPVPAGVDPDFLDRLCGRARLLAQPDVTLEIIEGVSLFAASDPGRALARLYGPMASLVLQGRMEVTIGANALTYSPGSCFVGSIDLPVTGRIIEASPARPYMAIMVALDRETLADLTTQAGEIAPERTKCFALGPAPEGLLEACLRLLDLQAAERQADMAVLGPLVRREILYRMLQGPQSSAVHQLLASDPRIAQVRRAITWIRGHLDERVPIQDMASCARMSEASFRRHFRQATGMSPLQYQKTLRLQAARRAILSGSEVAKAAFAVGYESASQFSREYARLFGLPPAQDAKRLAKRS</sequence>